<evidence type="ECO:0000256" key="1">
    <source>
        <dbReference type="ARBA" id="ARBA00001782"/>
    </source>
</evidence>
<dbReference type="Gene3D" id="3.20.20.70">
    <property type="entry name" value="Aldolase class I"/>
    <property type="match status" value="1"/>
</dbReference>
<dbReference type="EMBL" id="CAJVPV010014105">
    <property type="protein sequence ID" value="CAG8682425.1"/>
    <property type="molecule type" value="Genomic_DNA"/>
</dbReference>
<evidence type="ECO:0000256" key="9">
    <source>
        <dbReference type="ARBA" id="ARBA00013920"/>
    </source>
</evidence>
<feature type="binding site" evidence="17">
    <location>
        <position position="67"/>
    </location>
    <ligand>
        <name>substrate</name>
    </ligand>
</feature>
<evidence type="ECO:0000256" key="7">
    <source>
        <dbReference type="ARBA" id="ARBA00009541"/>
    </source>
</evidence>
<dbReference type="OrthoDB" id="1927044at2759"/>
<comment type="catalytic activity">
    <reaction evidence="1">
        <text>D-ribulose 5-phosphate = D-xylulose 5-phosphate</text>
        <dbReference type="Rhea" id="RHEA:13677"/>
        <dbReference type="ChEBI" id="CHEBI:57737"/>
        <dbReference type="ChEBI" id="CHEBI:58121"/>
        <dbReference type="EC" id="5.1.3.1"/>
    </reaction>
</comment>
<evidence type="ECO:0000256" key="12">
    <source>
        <dbReference type="ARBA" id="ARBA00023285"/>
    </source>
</evidence>
<feature type="binding site" evidence="16">
    <location>
        <position position="67"/>
    </location>
    <ligand>
        <name>a divalent metal cation</name>
        <dbReference type="ChEBI" id="CHEBI:60240"/>
    </ligand>
</feature>
<keyword evidence="19" id="KW-1185">Reference proteome</keyword>
<dbReference type="InterPro" id="IPR026019">
    <property type="entry name" value="Ribul_P_3_epim"/>
</dbReference>
<dbReference type="GO" id="GO:0006098">
    <property type="term" value="P:pentose-phosphate shunt"/>
    <property type="evidence" value="ECO:0007669"/>
    <property type="project" value="InterPro"/>
</dbReference>
<evidence type="ECO:0000256" key="5">
    <source>
        <dbReference type="ARBA" id="ARBA00001954"/>
    </source>
</evidence>
<keyword evidence="16" id="KW-0862">Zinc</keyword>
<comment type="similarity">
    <text evidence="7">Belongs to the ribulose-phosphate 3-epimerase family.</text>
</comment>
<dbReference type="InterPro" id="IPR000056">
    <property type="entry name" value="Ribul_P_3_epim-like"/>
</dbReference>
<dbReference type="GO" id="GO:0004750">
    <property type="term" value="F:D-ribulose-phosphate 3-epimerase activity"/>
    <property type="evidence" value="ECO:0007669"/>
    <property type="project" value="UniProtKB-EC"/>
</dbReference>
<feature type="active site" description="Proton acceptor" evidence="15">
    <location>
        <position position="36"/>
    </location>
</feature>
<dbReference type="NCBIfam" id="TIGR01163">
    <property type="entry name" value="rpe"/>
    <property type="match status" value="1"/>
</dbReference>
<evidence type="ECO:0000256" key="4">
    <source>
        <dbReference type="ARBA" id="ARBA00001947"/>
    </source>
</evidence>
<feature type="binding site" evidence="16">
    <location>
        <position position="172"/>
    </location>
    <ligand>
        <name>a divalent metal cation</name>
        <dbReference type="ChEBI" id="CHEBI:60240"/>
    </ligand>
</feature>
<evidence type="ECO:0000313" key="18">
    <source>
        <dbReference type="EMBL" id="CAG8682425.1"/>
    </source>
</evidence>
<comment type="cofactor">
    <cofactor evidence="4">
        <name>Zn(2+)</name>
        <dbReference type="ChEBI" id="CHEBI:29105"/>
    </cofactor>
</comment>
<dbReference type="PANTHER" id="PTHR11749">
    <property type="entry name" value="RIBULOSE-5-PHOSPHATE-3-EPIMERASE"/>
    <property type="match status" value="1"/>
</dbReference>
<comment type="cofactor">
    <cofactor evidence="5">
        <name>Fe(2+)</name>
        <dbReference type="ChEBI" id="CHEBI:29033"/>
    </cofactor>
</comment>
<dbReference type="InterPro" id="IPR013785">
    <property type="entry name" value="Aldolase_TIM"/>
</dbReference>
<dbReference type="HAMAP" id="MF_02227">
    <property type="entry name" value="RPE"/>
    <property type="match status" value="1"/>
</dbReference>
<gene>
    <name evidence="18" type="ORF">AMORRO_LOCUS11313</name>
</gene>
<evidence type="ECO:0000256" key="10">
    <source>
        <dbReference type="ARBA" id="ARBA00022723"/>
    </source>
</evidence>
<evidence type="ECO:0000256" key="2">
    <source>
        <dbReference type="ARBA" id="ARBA00001936"/>
    </source>
</evidence>
<evidence type="ECO:0000313" key="19">
    <source>
        <dbReference type="Proteomes" id="UP000789342"/>
    </source>
</evidence>
<dbReference type="InterPro" id="IPR011060">
    <property type="entry name" value="RibuloseP-bd_barrel"/>
</dbReference>
<evidence type="ECO:0000256" key="13">
    <source>
        <dbReference type="ARBA" id="ARBA00029933"/>
    </source>
</evidence>
<comment type="pathway">
    <text evidence="6">Carbohydrate degradation; pentose phosphate pathway; D-xylulose 5-phosphate from D-ribulose 5-phosphate (non-oxidative stage): step 1/1.</text>
</comment>
<evidence type="ECO:0000256" key="15">
    <source>
        <dbReference type="PIRSR" id="PIRSR001461-1"/>
    </source>
</evidence>
<dbReference type="FunFam" id="3.20.20.70:FF:000171">
    <property type="entry name" value="Ribulose-phosphate 3-epimerase"/>
    <property type="match status" value="1"/>
</dbReference>
<reference evidence="18" key="1">
    <citation type="submission" date="2021-06" db="EMBL/GenBank/DDBJ databases">
        <authorList>
            <person name="Kallberg Y."/>
            <person name="Tangrot J."/>
            <person name="Rosling A."/>
        </authorList>
    </citation>
    <scope>NUCLEOTIDE SEQUENCE</scope>
    <source>
        <strain evidence="18">CL551</strain>
    </source>
</reference>
<dbReference type="PIRSF" id="PIRSF001461">
    <property type="entry name" value="RPE"/>
    <property type="match status" value="1"/>
</dbReference>
<feature type="binding site" evidence="17">
    <location>
        <begin position="143"/>
        <end position="146"/>
    </location>
    <ligand>
        <name>substrate</name>
    </ligand>
</feature>
<dbReference type="AlphaFoldDB" id="A0A9N9EN09"/>
<evidence type="ECO:0000256" key="3">
    <source>
        <dbReference type="ARBA" id="ARBA00001941"/>
    </source>
</evidence>
<organism evidence="18 19">
    <name type="scientific">Acaulospora morrowiae</name>
    <dbReference type="NCBI Taxonomy" id="94023"/>
    <lineage>
        <taxon>Eukaryota</taxon>
        <taxon>Fungi</taxon>
        <taxon>Fungi incertae sedis</taxon>
        <taxon>Mucoromycota</taxon>
        <taxon>Glomeromycotina</taxon>
        <taxon>Glomeromycetes</taxon>
        <taxon>Diversisporales</taxon>
        <taxon>Acaulosporaceae</taxon>
        <taxon>Acaulospora</taxon>
    </lineage>
</organism>
<accession>A0A9N9EN09</accession>
<dbReference type="CDD" id="cd00429">
    <property type="entry name" value="RPE"/>
    <property type="match status" value="1"/>
</dbReference>
<dbReference type="Pfam" id="PF00834">
    <property type="entry name" value="Ribul_P_3_epim"/>
    <property type="match status" value="1"/>
</dbReference>
<evidence type="ECO:0000256" key="6">
    <source>
        <dbReference type="ARBA" id="ARBA00005016"/>
    </source>
</evidence>
<feature type="binding site" evidence="17">
    <location>
        <position position="174"/>
    </location>
    <ligand>
        <name>substrate</name>
    </ligand>
</feature>
<feature type="binding site" evidence="17">
    <location>
        <position position="9"/>
    </location>
    <ligand>
        <name>substrate</name>
    </ligand>
</feature>
<keyword evidence="10 16" id="KW-0479">Metal-binding</keyword>
<comment type="cofactor">
    <cofactor evidence="3">
        <name>Co(2+)</name>
        <dbReference type="ChEBI" id="CHEBI:48828"/>
    </cofactor>
</comment>
<feature type="binding site" evidence="16">
    <location>
        <position position="34"/>
    </location>
    <ligand>
        <name>a divalent metal cation</name>
        <dbReference type="ChEBI" id="CHEBI:60240"/>
    </ligand>
</feature>
<evidence type="ECO:0000256" key="11">
    <source>
        <dbReference type="ARBA" id="ARBA00023235"/>
    </source>
</evidence>
<feature type="active site" description="Proton donor" evidence="15">
    <location>
        <position position="172"/>
    </location>
</feature>
<comment type="caution">
    <text evidence="18">The sequence shown here is derived from an EMBL/GenBank/DDBJ whole genome shotgun (WGS) entry which is preliminary data.</text>
</comment>
<comment type="cofactor">
    <cofactor evidence="16">
        <name>a divalent metal cation</name>
        <dbReference type="ChEBI" id="CHEBI:60240"/>
    </cofactor>
    <text evidence="16">Binds 1 divalent metal cation per subunit.</text>
</comment>
<keyword evidence="11" id="KW-0413">Isomerase</keyword>
<dbReference type="Proteomes" id="UP000789342">
    <property type="component" value="Unassembled WGS sequence"/>
</dbReference>
<dbReference type="PROSITE" id="PS01085">
    <property type="entry name" value="RIBUL_P_3_EPIMER_1"/>
    <property type="match status" value="1"/>
</dbReference>
<dbReference type="GO" id="GO:0046872">
    <property type="term" value="F:metal ion binding"/>
    <property type="evidence" value="ECO:0007669"/>
    <property type="project" value="UniProtKB-KW"/>
</dbReference>
<feature type="binding site" evidence="17">
    <location>
        <begin position="194"/>
        <end position="195"/>
    </location>
    <ligand>
        <name>substrate</name>
    </ligand>
</feature>
<dbReference type="GO" id="GO:0005975">
    <property type="term" value="P:carbohydrate metabolic process"/>
    <property type="evidence" value="ECO:0007669"/>
    <property type="project" value="InterPro"/>
</dbReference>
<dbReference type="NCBIfam" id="NF004076">
    <property type="entry name" value="PRK05581.1-4"/>
    <property type="match status" value="1"/>
</dbReference>
<evidence type="ECO:0000256" key="16">
    <source>
        <dbReference type="PIRSR" id="PIRSR001461-2"/>
    </source>
</evidence>
<dbReference type="EC" id="5.1.3.1" evidence="8"/>
<evidence type="ECO:0000256" key="14">
    <source>
        <dbReference type="ARBA" id="ARBA00030599"/>
    </source>
</evidence>
<proteinExistence type="inferred from homology"/>
<sequence>MPSAKIAPSLLSSDFAILASEAERMVKNGADWLHMDIMDGHFVPNLTIGAPVIKALRRHTNSFLDCHLMVSNPEKWIDDFAKAGASLYCFHIEATEAPLMLIDKIRKAGMKVGIAVKPKTPIDLIYPLADKIDMCLIMTVEPGFGGQKFMHDCMPKVMELRKRFPGLDIEVDGGLAPDTIEEAAKAGANVIVAGSSIFNSEDPKEVITHFRKVVNTEQG</sequence>
<comment type="cofactor">
    <cofactor evidence="2">
        <name>Mn(2+)</name>
        <dbReference type="ChEBI" id="CHEBI:29035"/>
    </cofactor>
</comment>
<keyword evidence="12 16" id="KW-0170">Cobalt</keyword>
<evidence type="ECO:0000256" key="17">
    <source>
        <dbReference type="PIRSR" id="PIRSR001461-3"/>
    </source>
</evidence>
<protein>
    <recommendedName>
        <fullName evidence="9">Ribulose-phosphate 3-epimerase</fullName>
        <ecNumber evidence="8">5.1.3.1</ecNumber>
    </recommendedName>
    <alternativeName>
        <fullName evidence="14">Pentose-5-phosphate 3-epimerase</fullName>
    </alternativeName>
    <alternativeName>
        <fullName evidence="13">RPE</fullName>
    </alternativeName>
</protein>
<feature type="binding site" evidence="16">
    <location>
        <position position="36"/>
    </location>
    <ligand>
        <name>a divalent metal cation</name>
        <dbReference type="ChEBI" id="CHEBI:60240"/>
    </ligand>
</feature>
<evidence type="ECO:0000256" key="8">
    <source>
        <dbReference type="ARBA" id="ARBA00013188"/>
    </source>
</evidence>
<dbReference type="SUPFAM" id="SSF51366">
    <property type="entry name" value="Ribulose-phoshate binding barrel"/>
    <property type="match status" value="1"/>
</dbReference>
<feature type="non-terminal residue" evidence="18">
    <location>
        <position position="219"/>
    </location>
</feature>
<name>A0A9N9EN09_9GLOM</name>
<keyword evidence="16" id="KW-0464">Manganese</keyword>